<name>A0A0C9TQ07_PAXIN</name>
<dbReference type="PROSITE" id="PS50011">
    <property type="entry name" value="PROTEIN_KINASE_DOM"/>
    <property type="match status" value="1"/>
</dbReference>
<proteinExistence type="predicted"/>
<dbReference type="PROSITE" id="PS00109">
    <property type="entry name" value="PROTEIN_KINASE_TYR"/>
    <property type="match status" value="1"/>
</dbReference>
<dbReference type="GO" id="GO:0005524">
    <property type="term" value="F:ATP binding"/>
    <property type="evidence" value="ECO:0007669"/>
    <property type="project" value="InterPro"/>
</dbReference>
<accession>A0A0C9TQ07</accession>
<dbReference type="Gene3D" id="1.10.510.10">
    <property type="entry name" value="Transferase(Phosphotransferase) domain 1"/>
    <property type="match status" value="1"/>
</dbReference>
<dbReference type="OrthoDB" id="4062651at2759"/>
<dbReference type="Pfam" id="PF07714">
    <property type="entry name" value="PK_Tyr_Ser-Thr"/>
    <property type="match status" value="1"/>
</dbReference>
<protein>
    <recommendedName>
        <fullName evidence="1">Protein kinase domain-containing protein</fullName>
    </recommendedName>
</protein>
<sequence length="330" mass="36657">MDRHEPPLDLTGKIRRLGEHRCAGGSYGDIYKCLYDRTSDTIEVEKYYASVVKSLLISFPSLQVAVKALRYSLMPNQGEQSSSETLPDSFRRELGIWRRLDHPNIVPFLGTTSGFGPYISMVAVWMPNGTLHDFLEKQGDGLSITDRFGLLQDIATGLEYLHSCSVIHGDLSPNNVLIDETSRARLVDFGFSSVIGDTPQGLTYLEWSTRRPGTIRCAAPEQFQLADGEVFKEVHDLGFITAILVLTTTWRVPFSGSAGSRILSTTPMLTTTWPYHVLRKAFVISNFVCHTHADHDLAVSRSQVPVRDLGVIAATPMLTTTWPCHVLKSA</sequence>
<dbReference type="GO" id="GO:0004674">
    <property type="term" value="F:protein serine/threonine kinase activity"/>
    <property type="evidence" value="ECO:0007669"/>
    <property type="project" value="TreeGrafter"/>
</dbReference>
<reference evidence="3" key="2">
    <citation type="submission" date="2015-01" db="EMBL/GenBank/DDBJ databases">
        <title>Evolutionary Origins and Diversification of the Mycorrhizal Mutualists.</title>
        <authorList>
            <consortium name="DOE Joint Genome Institute"/>
            <consortium name="Mycorrhizal Genomics Consortium"/>
            <person name="Kohler A."/>
            <person name="Kuo A."/>
            <person name="Nagy L.G."/>
            <person name="Floudas D."/>
            <person name="Copeland A."/>
            <person name="Barry K.W."/>
            <person name="Cichocki N."/>
            <person name="Veneault-Fourrey C."/>
            <person name="LaButti K."/>
            <person name="Lindquist E.A."/>
            <person name="Lipzen A."/>
            <person name="Lundell T."/>
            <person name="Morin E."/>
            <person name="Murat C."/>
            <person name="Riley R."/>
            <person name="Ohm R."/>
            <person name="Sun H."/>
            <person name="Tunlid A."/>
            <person name="Henrissat B."/>
            <person name="Grigoriev I.V."/>
            <person name="Hibbett D.S."/>
            <person name="Martin F."/>
        </authorList>
    </citation>
    <scope>NUCLEOTIDE SEQUENCE [LARGE SCALE GENOMIC DNA]</scope>
    <source>
        <strain evidence="3">ATCC 200175</strain>
    </source>
</reference>
<dbReference type="SUPFAM" id="SSF56112">
    <property type="entry name" value="Protein kinase-like (PK-like)"/>
    <property type="match status" value="1"/>
</dbReference>
<dbReference type="EMBL" id="KN819429">
    <property type="protein sequence ID" value="KIJ09862.1"/>
    <property type="molecule type" value="Genomic_DNA"/>
</dbReference>
<dbReference type="Proteomes" id="UP000053647">
    <property type="component" value="Unassembled WGS sequence"/>
</dbReference>
<dbReference type="AlphaFoldDB" id="A0A0C9TQ07"/>
<dbReference type="InterPro" id="IPR051681">
    <property type="entry name" value="Ser/Thr_Kinases-Pseudokinases"/>
</dbReference>
<dbReference type="InterPro" id="IPR011009">
    <property type="entry name" value="Kinase-like_dom_sf"/>
</dbReference>
<dbReference type="InterPro" id="IPR001245">
    <property type="entry name" value="Ser-Thr/Tyr_kinase_cat_dom"/>
</dbReference>
<reference evidence="2 3" key="1">
    <citation type="submission" date="2014-06" db="EMBL/GenBank/DDBJ databases">
        <authorList>
            <consortium name="DOE Joint Genome Institute"/>
            <person name="Kuo A."/>
            <person name="Kohler A."/>
            <person name="Nagy L.G."/>
            <person name="Floudas D."/>
            <person name="Copeland A."/>
            <person name="Barry K.W."/>
            <person name="Cichocki N."/>
            <person name="Veneault-Fourrey C."/>
            <person name="LaButti K."/>
            <person name="Lindquist E.A."/>
            <person name="Lipzen A."/>
            <person name="Lundell T."/>
            <person name="Morin E."/>
            <person name="Murat C."/>
            <person name="Sun H."/>
            <person name="Tunlid A."/>
            <person name="Henrissat B."/>
            <person name="Grigoriev I.V."/>
            <person name="Hibbett D.S."/>
            <person name="Martin F."/>
            <person name="Nordberg H.P."/>
            <person name="Cantor M.N."/>
            <person name="Hua S.X."/>
        </authorList>
    </citation>
    <scope>NUCLEOTIDE SEQUENCE [LARGE SCALE GENOMIC DNA]</scope>
    <source>
        <strain evidence="2 3">ATCC 200175</strain>
    </source>
</reference>
<organism evidence="2 3">
    <name type="scientific">Paxillus involutus ATCC 200175</name>
    <dbReference type="NCBI Taxonomy" id="664439"/>
    <lineage>
        <taxon>Eukaryota</taxon>
        <taxon>Fungi</taxon>
        <taxon>Dikarya</taxon>
        <taxon>Basidiomycota</taxon>
        <taxon>Agaricomycotina</taxon>
        <taxon>Agaricomycetes</taxon>
        <taxon>Agaricomycetidae</taxon>
        <taxon>Boletales</taxon>
        <taxon>Paxilineae</taxon>
        <taxon>Paxillaceae</taxon>
        <taxon>Paxillus</taxon>
    </lineage>
</organism>
<dbReference type="PANTHER" id="PTHR44329">
    <property type="entry name" value="SERINE/THREONINE-PROTEIN KINASE TNNI3K-RELATED"/>
    <property type="match status" value="1"/>
</dbReference>
<evidence type="ECO:0000313" key="2">
    <source>
        <dbReference type="EMBL" id="KIJ09862.1"/>
    </source>
</evidence>
<gene>
    <name evidence="2" type="ORF">PAXINDRAFT_17076</name>
</gene>
<evidence type="ECO:0000259" key="1">
    <source>
        <dbReference type="PROSITE" id="PS50011"/>
    </source>
</evidence>
<dbReference type="HOGENOM" id="CLU_824132_0_0_1"/>
<keyword evidence="3" id="KW-1185">Reference proteome</keyword>
<dbReference type="InterPro" id="IPR008266">
    <property type="entry name" value="Tyr_kinase_AS"/>
</dbReference>
<feature type="domain" description="Protein kinase" evidence="1">
    <location>
        <begin position="16"/>
        <end position="330"/>
    </location>
</feature>
<evidence type="ECO:0000313" key="3">
    <source>
        <dbReference type="Proteomes" id="UP000053647"/>
    </source>
</evidence>
<dbReference type="InterPro" id="IPR000719">
    <property type="entry name" value="Prot_kinase_dom"/>
</dbReference>